<comment type="caution">
    <text evidence="2">The sequence shown here is derived from an EMBL/GenBank/DDBJ whole genome shotgun (WGS) entry which is preliminary data.</text>
</comment>
<organism evidence="2 3">
    <name type="scientific">Clonostachys byssicola</name>
    <dbReference type="NCBI Taxonomy" id="160290"/>
    <lineage>
        <taxon>Eukaryota</taxon>
        <taxon>Fungi</taxon>
        <taxon>Dikarya</taxon>
        <taxon>Ascomycota</taxon>
        <taxon>Pezizomycotina</taxon>
        <taxon>Sordariomycetes</taxon>
        <taxon>Hypocreomycetidae</taxon>
        <taxon>Hypocreales</taxon>
        <taxon>Bionectriaceae</taxon>
        <taxon>Clonostachys</taxon>
    </lineage>
</organism>
<evidence type="ECO:0000256" key="1">
    <source>
        <dbReference type="SAM" id="MobiDB-lite"/>
    </source>
</evidence>
<feature type="region of interest" description="Disordered" evidence="1">
    <location>
        <begin position="1"/>
        <end position="20"/>
    </location>
</feature>
<keyword evidence="3" id="KW-1185">Reference proteome</keyword>
<proteinExistence type="predicted"/>
<sequence length="225" mass="24928">MNDGRQGNLRPSRLLDADSQARGDADVAVAAPLGQAAILGDLQSNAIRRIVGDDLDDGFIANSQLIEEYRHVSPASESKRFSPRSARGFQNEIKTGRELPQHPESALNSHSSVGIDDEELARFLSRRDSFSVNRRVVAYFERMSRVSLSSECFNLLTRLGWTGDWARIDDWHFHIRAAPEKLAYGKSSGLAKYVPASHIDSCLRVRVADQGRVHGIVDAIDSSRV</sequence>
<dbReference type="Proteomes" id="UP000754883">
    <property type="component" value="Unassembled WGS sequence"/>
</dbReference>
<reference evidence="3" key="1">
    <citation type="submission" date="2019-06" db="EMBL/GenBank/DDBJ databases">
        <authorList>
            <person name="Broberg M."/>
        </authorList>
    </citation>
    <scope>NUCLEOTIDE SEQUENCE [LARGE SCALE GENOMIC DNA]</scope>
</reference>
<evidence type="ECO:0000313" key="3">
    <source>
        <dbReference type="Proteomes" id="UP000754883"/>
    </source>
</evidence>
<accession>A0A9N9UYB2</accession>
<evidence type="ECO:0000313" key="2">
    <source>
        <dbReference type="EMBL" id="CAH0000761.1"/>
    </source>
</evidence>
<protein>
    <submittedName>
        <fullName evidence="2">Uncharacterized protein</fullName>
    </submittedName>
</protein>
<dbReference type="EMBL" id="CABFNO020001555">
    <property type="protein sequence ID" value="CAH0000761.1"/>
    <property type="molecule type" value="Genomic_DNA"/>
</dbReference>
<gene>
    <name evidence="2" type="ORF">CBYS24578_00017683</name>
</gene>
<dbReference type="AlphaFoldDB" id="A0A9N9UYB2"/>
<name>A0A9N9UYB2_9HYPO</name>
<reference evidence="2 3" key="2">
    <citation type="submission" date="2021-10" db="EMBL/GenBank/DDBJ databases">
        <authorList>
            <person name="Piombo E."/>
        </authorList>
    </citation>
    <scope>NUCLEOTIDE SEQUENCE [LARGE SCALE GENOMIC DNA]</scope>
</reference>